<comment type="subcellular location">
    <subcellularLocation>
        <location evidence="1">Secreted</location>
    </subcellularLocation>
</comment>
<dbReference type="Proteomes" id="UP000095594">
    <property type="component" value="Unassembled WGS sequence"/>
</dbReference>
<accession>A0A174GSG0</accession>
<evidence type="ECO:0000313" key="4">
    <source>
        <dbReference type="EMBL" id="CUO64901.1"/>
    </source>
</evidence>
<dbReference type="InterPro" id="IPR051398">
    <property type="entry name" value="Polysacch_Deacetylase"/>
</dbReference>
<dbReference type="GO" id="GO:0005975">
    <property type="term" value="P:carbohydrate metabolic process"/>
    <property type="evidence" value="ECO:0007669"/>
    <property type="project" value="InterPro"/>
</dbReference>
<dbReference type="GO" id="GO:0016810">
    <property type="term" value="F:hydrolase activity, acting on carbon-nitrogen (but not peptide) bonds"/>
    <property type="evidence" value="ECO:0007669"/>
    <property type="project" value="InterPro"/>
</dbReference>
<dbReference type="CDD" id="cd10918">
    <property type="entry name" value="CE4_NodB_like_5s_6s"/>
    <property type="match status" value="1"/>
</dbReference>
<keyword evidence="2" id="KW-0732">Signal</keyword>
<dbReference type="EMBL" id="CYZX01000012">
    <property type="protein sequence ID" value="CUO64901.1"/>
    <property type="molecule type" value="Genomic_DNA"/>
</dbReference>
<dbReference type="InterPro" id="IPR002509">
    <property type="entry name" value="NODB_dom"/>
</dbReference>
<dbReference type="InterPro" id="IPR011330">
    <property type="entry name" value="Glyco_hydro/deAcase_b/a-brl"/>
</dbReference>
<evidence type="ECO:0000256" key="2">
    <source>
        <dbReference type="ARBA" id="ARBA00022729"/>
    </source>
</evidence>
<dbReference type="AlphaFoldDB" id="A0A174GSG0"/>
<dbReference type="PANTHER" id="PTHR34216">
    <property type="match status" value="1"/>
</dbReference>
<dbReference type="PANTHER" id="PTHR34216:SF3">
    <property type="entry name" value="POLY-BETA-1,6-N-ACETYL-D-GLUCOSAMINE N-DEACETYLASE"/>
    <property type="match status" value="1"/>
</dbReference>
<organism evidence="4 5">
    <name type="scientific">Clostridium disporicum</name>
    <dbReference type="NCBI Taxonomy" id="84024"/>
    <lineage>
        <taxon>Bacteria</taxon>
        <taxon>Bacillati</taxon>
        <taxon>Bacillota</taxon>
        <taxon>Clostridia</taxon>
        <taxon>Eubacteriales</taxon>
        <taxon>Clostridiaceae</taxon>
        <taxon>Clostridium</taxon>
    </lineage>
</organism>
<evidence type="ECO:0000259" key="3">
    <source>
        <dbReference type="Pfam" id="PF01522"/>
    </source>
</evidence>
<sequence length="355" mass="41699">MASIDTLKKVAKISKYIGFTSFCYFLNRNRKRTIAYHNVIPDKYWDDSIHLAHSMKESSFRKQINIIKNRFKVDLDIYNPKTLTLTFDDGYLNQYTVASKILDENEITGYFFCAADLINNGKTLDMDMLQYWISYVPYGIYNIEELGLSLNIRNEESRKSEWQKISDKLDEGIKLCNMKNILDNIYKFEELRNYKNHEQMYKIRFSSIDMESINKMKENGHKIGAHTAKHLKLSELSKFELREDINICKYNIEKIYNTKIFCYPYGSQKDISEEVIEELKKNNFTNSFAYSNGPLRGMDYNDYFMPRMFIPDTDDKDLINFVLSGAKHFVSFRKLLPKLGDEACGNESKYSSASI</sequence>
<evidence type="ECO:0000313" key="5">
    <source>
        <dbReference type="Proteomes" id="UP000095594"/>
    </source>
</evidence>
<dbReference type="OrthoDB" id="9778320at2"/>
<name>A0A174GSG0_9CLOT</name>
<dbReference type="Gene3D" id="3.20.20.370">
    <property type="entry name" value="Glycoside hydrolase/deacetylase"/>
    <property type="match status" value="1"/>
</dbReference>
<evidence type="ECO:0000256" key="1">
    <source>
        <dbReference type="ARBA" id="ARBA00004613"/>
    </source>
</evidence>
<gene>
    <name evidence="4" type="ORF">ERS852471_01965</name>
</gene>
<protein>
    <submittedName>
        <fullName evidence="4">Delta-lactam-biosynthetic de-N-acetylase</fullName>
    </submittedName>
</protein>
<proteinExistence type="predicted"/>
<dbReference type="GO" id="GO:0005576">
    <property type="term" value="C:extracellular region"/>
    <property type="evidence" value="ECO:0007669"/>
    <property type="project" value="UniProtKB-SubCell"/>
</dbReference>
<reference evidence="4 5" key="1">
    <citation type="submission" date="2015-09" db="EMBL/GenBank/DDBJ databases">
        <authorList>
            <consortium name="Pathogen Informatics"/>
        </authorList>
    </citation>
    <scope>NUCLEOTIDE SEQUENCE [LARGE SCALE GENOMIC DNA]</scope>
    <source>
        <strain evidence="4 5">2789STDY5834856</strain>
    </source>
</reference>
<dbReference type="SUPFAM" id="SSF88713">
    <property type="entry name" value="Glycoside hydrolase/deacetylase"/>
    <property type="match status" value="1"/>
</dbReference>
<dbReference type="RefSeq" id="WP_055266098.1">
    <property type="nucleotide sequence ID" value="NZ_CABIXQ010000012.1"/>
</dbReference>
<dbReference type="Pfam" id="PF01522">
    <property type="entry name" value="Polysacc_deac_1"/>
    <property type="match status" value="1"/>
</dbReference>
<feature type="domain" description="NodB homology" evidence="3">
    <location>
        <begin position="79"/>
        <end position="279"/>
    </location>
</feature>